<proteinExistence type="predicted"/>
<dbReference type="EMBL" id="AMWX01000001">
    <property type="protein sequence ID" value="EKO37214.1"/>
    <property type="molecule type" value="Genomic_DNA"/>
</dbReference>
<dbReference type="STRING" id="1208365.B273_0006"/>
<keyword evidence="2" id="KW-1185">Reference proteome</keyword>
<dbReference type="Pfam" id="PF06258">
    <property type="entry name" value="Mito_fiss_Elm1"/>
    <property type="match status" value="1"/>
</dbReference>
<dbReference type="Proteomes" id="UP000010310">
    <property type="component" value="Unassembled WGS sequence"/>
</dbReference>
<dbReference type="AlphaFoldDB" id="K6G7W6"/>
<gene>
    <name evidence="1" type="ORF">B273_0006</name>
</gene>
<dbReference type="InterPro" id="IPR009367">
    <property type="entry name" value="Elm1-like"/>
</dbReference>
<reference evidence="1 2" key="1">
    <citation type="submission" date="2012-09" db="EMBL/GenBank/DDBJ databases">
        <authorList>
            <person name="Dupont C.L."/>
            <person name="Rusch D.B."/>
            <person name="Lombardo M.-J."/>
            <person name="Novotny M."/>
            <person name="Yee-Greenbaum J."/>
            <person name="Laskin R."/>
        </authorList>
    </citation>
    <scope>NUCLEOTIDE SEQUENCE [LARGE SCALE GENOMIC DNA]</scope>
    <source>
        <strain evidence="1">SAR86E</strain>
    </source>
</reference>
<comment type="caution">
    <text evidence="1">The sequence shown here is derived from an EMBL/GenBank/DDBJ whole genome shotgun (WGS) entry which is preliminary data.</text>
</comment>
<organism evidence="1 2">
    <name type="scientific">SAR86 cluster bacterium SAR86E</name>
    <dbReference type="NCBI Taxonomy" id="1208365"/>
    <lineage>
        <taxon>Bacteria</taxon>
        <taxon>Pseudomonadati</taxon>
        <taxon>Pseudomonadota</taxon>
        <taxon>Gammaproteobacteria</taxon>
        <taxon>SAR86 cluster</taxon>
    </lineage>
</organism>
<name>K6G7W6_9GAMM</name>
<protein>
    <submittedName>
        <fullName evidence="1">Uncharacterized protein</fullName>
    </submittedName>
</protein>
<evidence type="ECO:0000313" key="2">
    <source>
        <dbReference type="Proteomes" id="UP000010310"/>
    </source>
</evidence>
<accession>K6G7W6</accession>
<evidence type="ECO:0000313" key="1">
    <source>
        <dbReference type="EMBL" id="EKO37214.1"/>
    </source>
</evidence>
<sequence>MQVLWFQDSKVGHINQVKSLLDSMILDIEFEVHVVRLDQEISASLLTSFNQDQLILLIGAGSKTYSKILALKKTLSRNFKTFAIAILKPSYKLKKFDLICAPAHDFNFFKPASNVLTFQGSICETSLLETQTNTGIIAIGGSSNHYKLDEKTLINEIVYILDIHPKYKFKIFNSRRTPVSLSQALKGAVIGLDNVIFIDVEDYKSKDFKPTLQTADIKFVTPDSSNLVFESLSSKGKTYLMQIEDPQYKRIFGSKKIRNVMNNLVSNKNVGTVSTFKKNGGVKVIQIQSPKEGLEPLAEAEKLSFKILNRIKNQL</sequence>